<proteinExistence type="predicted"/>
<dbReference type="GO" id="GO:0016740">
    <property type="term" value="F:transferase activity"/>
    <property type="evidence" value="ECO:0007669"/>
    <property type="project" value="UniProtKB-KW"/>
</dbReference>
<sequence>MEAVYSGLTVVGWHLMLESWWDKLLAAFLLATIIIGSIYIVYRIYLSVKSYWKARQLKVVVPAPVARYLERLRSSTKRLSQLPLSLKKASSEELKSFGVYLGSFDNPPTLSQARLLSQWDVLVLNPLKEGVLDALAICRPTSTHILGRLNVATLANSDASSHSEDVIKCLFALSQTMITHFQNGPQSPFTGVVLAEFQSHFQPAVLNSVAKYINGLGIDVWLEMGPPEYLSERDARDINMGLIRGIICRNGTIRRDGDRQNYFQMTGMRTAQRLIAAQRVVHGPPMMMWETIDDSAELQYAVVQRSFNWCRFNSTLVWIGHEAALTDADSAAALTVAEKPLGALMWMKHDDNMKAHDVWRANDQISQTSCGHEALYESLHEFVPDLAARLSLLPAPEKKQHPGALVQFQHPAVNDYGQTNPLTAVLSAGADSWDGLGCYQLGLEVTPKAFSDLLQGQRNLQDLELLQRIPGEELRSYGEQIAVLLNKQTSESIAPATFQAISELVGFLRTGNDDDSSRIQVYSGLHSGFQTDPETQFWGFYDVDNRSGAVTLYLSNKTPDRAGTILHTFLSSRGRSRSECFIAELAMAEQNDFLSEMWQLPPRIVHDVKQLSPAETILFLRRLVLSTRGDDSVFWARVRTLCEYQLIEVPTLTQLREMNSVVYLRGEVSAETVINARIAWLGERGCWIPDPSAAVALFKEVDTRLYEILMNGNSKTLAQLSIVMQTIMQENRIDAGADIFALAVFSAFRKLALDEVYLEVLDRNVLPNHATDQAGCFAEHFGLGSRCDSFFDMTPRVLGRIISDRYRAYYMEFQPPQRAEGFTELPTAYAPMQVDIDPADGKEEMAWYHRITFLGIFAVPALIDIMLLTTIGRGLYLTTFMTSAEKTMATTALMLALLVCGAAGSWISSGGSYYFYANAFQAMNMFVLTRFVAGVAFALVGGLGAMAGVMVAKGVTAGLVFVFYFGMLTTYLLTLSTLSIYQLPGSRFQSGRTVIMTCIPILFISPVLTLWVQHDIIVYPCILTFFLVSLLLGARKVLSQWSTWYLNIPHVTDTEVVNWYMKTRGSRRATNFFEGDIKDIGMSPHPRRELHNAVLREQNRHFWQSKTTDPLVSKLAEGYSKTIFLMQWYCKHKRSAMPLPYSATWNLTLKAGLENMTNTQKGLKLHSAFLHWRHTGNDIWSGLLYFVVALLDKWAALVSGGNLVGLSAASSAEFRLSVGFGLCYYLIGAVSLDSVSQPLWTAANQKTIQPITSLKFLRQATINDGVARRALYWQNLLKFFFLHIWGMAITGALMWIFEDSRSATIMYLAYIGAYSGLLWYQYNKIYCGVKAAPSLISASIIGLPIGIALHVRLPEFAYSGIVSLAIGTWIAGFHSMYIAKIGWPRIFRLLKFKKSASTKETEYKEVRSDEAAAVTYSSSALEPYPDLSQATLSKTFESICALPADVRFTLDPSQHPGDRIMETLLFQINSRKSEHVKHAFPQGEELIQRSAELWGRGQTVIELVSARHVPQQGQKIRTISRKNGDLLYIFVILGLDLVEDEWILNIHRNCRIIAEAVVQATSEAQLGLSHDDSMLAELLAVIDNGSDELSVPEGIKRQLETSSSERARVISNGDKILLRYLLLGLDCEREWDHLPKSVRSYLLRRCCGQSDTFSVDEERGLRSTIFATDSLELEDRVARCDLGATLAVSVYRLAKELEATRSYEKDEQELQDQSYNDLLSSSSTGNGSDPRLFSRLYRNFRTCIKFLVLSLTADPEYQRELDFMLRAKPLFVHWPVTFFLNGIWSYCKWLQGVIIPLVLFHKRENISKLHDNMKGMKTVIEKKNRIVIESLNCYSTCFLAPQSDGSIKLSQYTGRHDSEPSENTKLIAVNTYTDKLVLRQREEFNGQGLVNFFTYQYPQGGRKSKSKLPIQRQCINGDFAGQTVQYDHRGYITSGSFFRGVNRVQFKYEYRKNAKFEDELLRGEYVLGHITIKVQWCVPPRNHAKRLDEWIPWTKVTQATFAQGNDVYHAIWTYEHKFHPEITTTLNGEPVQTPPMIEDDWFYVLQKPDNCGFLSNNPLLSFSSVRSNFITRILGLNVKRYPIPTSHARTVLWKSWKGGKDLDAITARWLDEGLMRSDKILNGYWRNRDLGLLDAAKDYLDAQADTIMARTDIDPDISSWVHIAFKMSDLYSFGQGGDSRINTRTLSKQLRDSDDELHILAMDTSTWPNEPGGVSACRRDMVNDLKTIKWHIVAESANDYGVPRFQIERNVQSLTILPLWGLDFMNPTHGILESYLDSAVVQRSYDTRTADIKMNFLPILTSLVQCSRTRNFTRKHIEEATKALVDLNTYFESTRNWNDVWMSDIVKQTWRELWLAEDLPDSLPVSQWWDFEKPTMQQLDQALDMWHRYLFIFSIPVPEKIPHVFQASHHFTGATYGILCKVKRNCTLHVWDHCISFREFTTFMSSAVSFDTPFINSSLISLGHLSCVLLEHHADVVLPCCDYFNPGWEVELGTAEGSLEHRRTFARKIDPVVNGICNMEKFEPIQTIKTDKPTVVMLSHIQYVKDIKSAIMATDLIVNGWGFTDYVLHIYGDMERAASHSTECQELIASKGLRDHCVLKGLGNASLVLQDAWLFLNSSISEGLPLAMGEAALTGVPVVCTDVGASFCVVTDRVTGDRFSEVVPPNDSESLARAQISVLALLGKWAEHADDAPGTAPPVLAYPNPTPEQVQAITRRMYEKTEQRRRLGMKGRNNVLKNFSSERYLREHEQMLWIGKQRSRNYKVRGRMPISNIPDSWMSQFSLASFEKGEKKRGVSVYSKRASSSMLSVEMDRGSLALPLTAGSRVGNSLSVEIDRGSLALPLTAGSRVCSNLSMSSTVV</sequence>
<dbReference type="RefSeq" id="XP_024739252.1">
    <property type="nucleotide sequence ID" value="XM_024877922.1"/>
</dbReference>
<feature type="transmembrane region" description="Helical" evidence="2">
    <location>
        <begin position="851"/>
        <end position="872"/>
    </location>
</feature>
<feature type="transmembrane region" description="Helical" evidence="2">
    <location>
        <begin position="993"/>
        <end position="1011"/>
    </location>
</feature>
<keyword evidence="4" id="KW-0808">Transferase</keyword>
<organism evidence="4 5">
    <name type="scientific">Hyaloscypha bicolor E</name>
    <dbReference type="NCBI Taxonomy" id="1095630"/>
    <lineage>
        <taxon>Eukaryota</taxon>
        <taxon>Fungi</taxon>
        <taxon>Dikarya</taxon>
        <taxon>Ascomycota</taxon>
        <taxon>Pezizomycotina</taxon>
        <taxon>Leotiomycetes</taxon>
        <taxon>Helotiales</taxon>
        <taxon>Hyaloscyphaceae</taxon>
        <taxon>Hyaloscypha</taxon>
        <taxon>Hyaloscypha bicolor</taxon>
    </lineage>
</organism>
<dbReference type="InParanoid" id="A0A2J6THB1"/>
<keyword evidence="2" id="KW-0812">Transmembrane</keyword>
<feature type="transmembrane region" description="Helical" evidence="2">
    <location>
        <begin position="892"/>
        <end position="916"/>
    </location>
</feature>
<dbReference type="Gene3D" id="3.40.50.2000">
    <property type="entry name" value="Glycogen Phosphorylase B"/>
    <property type="match status" value="1"/>
</dbReference>
<gene>
    <name evidence="4" type="ORF">K444DRAFT_585469</name>
</gene>
<dbReference type="InterPro" id="IPR001296">
    <property type="entry name" value="Glyco_trans_1"/>
</dbReference>
<keyword evidence="1" id="KW-0328">Glycosyltransferase</keyword>
<feature type="transmembrane region" description="Helical" evidence="2">
    <location>
        <begin position="1017"/>
        <end position="1034"/>
    </location>
</feature>
<feature type="transmembrane region" description="Helical" evidence="2">
    <location>
        <begin position="1276"/>
        <end position="1297"/>
    </location>
</feature>
<evidence type="ECO:0000313" key="5">
    <source>
        <dbReference type="Proteomes" id="UP000235371"/>
    </source>
</evidence>
<evidence type="ECO:0000259" key="3">
    <source>
        <dbReference type="Pfam" id="PF00534"/>
    </source>
</evidence>
<feature type="domain" description="Glycosyl transferase family 1" evidence="3">
    <location>
        <begin position="2520"/>
        <end position="2679"/>
    </location>
</feature>
<accession>A0A2J6THB1</accession>
<evidence type="ECO:0000313" key="4">
    <source>
        <dbReference type="EMBL" id="PMD62348.1"/>
    </source>
</evidence>
<dbReference type="GeneID" id="36585999"/>
<keyword evidence="5" id="KW-1185">Reference proteome</keyword>
<evidence type="ECO:0000256" key="2">
    <source>
        <dbReference type="SAM" id="Phobius"/>
    </source>
</evidence>
<keyword evidence="2" id="KW-1133">Transmembrane helix</keyword>
<dbReference type="EMBL" id="KZ613783">
    <property type="protein sequence ID" value="PMD62348.1"/>
    <property type="molecule type" value="Genomic_DNA"/>
</dbReference>
<reference evidence="4 5" key="1">
    <citation type="submission" date="2016-04" db="EMBL/GenBank/DDBJ databases">
        <title>A degradative enzymes factory behind the ericoid mycorrhizal symbiosis.</title>
        <authorList>
            <consortium name="DOE Joint Genome Institute"/>
            <person name="Martino E."/>
            <person name="Morin E."/>
            <person name="Grelet G."/>
            <person name="Kuo A."/>
            <person name="Kohler A."/>
            <person name="Daghino S."/>
            <person name="Barry K."/>
            <person name="Choi C."/>
            <person name="Cichocki N."/>
            <person name="Clum A."/>
            <person name="Copeland A."/>
            <person name="Hainaut M."/>
            <person name="Haridas S."/>
            <person name="Labutti K."/>
            <person name="Lindquist E."/>
            <person name="Lipzen A."/>
            <person name="Khouja H.-R."/>
            <person name="Murat C."/>
            <person name="Ohm R."/>
            <person name="Olson A."/>
            <person name="Spatafora J."/>
            <person name="Veneault-Fourrey C."/>
            <person name="Henrissat B."/>
            <person name="Grigoriev I."/>
            <person name="Martin F."/>
            <person name="Perotto S."/>
        </authorList>
    </citation>
    <scope>NUCLEOTIDE SEQUENCE [LARGE SCALE GENOMIC DNA]</scope>
    <source>
        <strain evidence="4 5">E</strain>
    </source>
</reference>
<dbReference type="SUPFAM" id="SSF53756">
    <property type="entry name" value="UDP-Glycosyltransferase/glycogen phosphorylase"/>
    <property type="match status" value="1"/>
</dbReference>
<feature type="transmembrane region" description="Helical" evidence="2">
    <location>
        <begin position="1357"/>
        <end position="1379"/>
    </location>
</feature>
<dbReference type="PANTHER" id="PTHR12526">
    <property type="entry name" value="GLYCOSYLTRANSFERASE"/>
    <property type="match status" value="1"/>
</dbReference>
<evidence type="ECO:0000256" key="1">
    <source>
        <dbReference type="ARBA" id="ARBA00022676"/>
    </source>
</evidence>
<keyword evidence="2" id="KW-0472">Membrane</keyword>
<name>A0A2J6THB1_9HELO</name>
<feature type="transmembrane region" description="Helical" evidence="2">
    <location>
        <begin position="24"/>
        <end position="45"/>
    </location>
</feature>
<dbReference type="Proteomes" id="UP000235371">
    <property type="component" value="Unassembled WGS sequence"/>
</dbReference>
<dbReference type="STRING" id="1095630.A0A2J6THB1"/>
<feature type="transmembrane region" description="Helical" evidence="2">
    <location>
        <begin position="928"/>
        <end position="952"/>
    </location>
</feature>
<feature type="transmembrane region" description="Helical" evidence="2">
    <location>
        <begin position="958"/>
        <end position="981"/>
    </location>
</feature>
<dbReference type="OrthoDB" id="2582433at2759"/>
<dbReference type="PANTHER" id="PTHR12526:SF604">
    <property type="entry name" value="TRANSFERASE, PUTATIVE (AFU_ORTHOLOGUE AFUA_4G14070)-RELATED"/>
    <property type="match status" value="1"/>
</dbReference>
<feature type="transmembrane region" description="Helical" evidence="2">
    <location>
        <begin position="1303"/>
        <end position="1320"/>
    </location>
</feature>
<dbReference type="Pfam" id="PF00534">
    <property type="entry name" value="Glycos_transf_1"/>
    <property type="match status" value="1"/>
</dbReference>
<protein>
    <submittedName>
        <fullName evidence="4">Glycosyltransferase family 4 protein</fullName>
    </submittedName>
</protein>